<sequence length="95" mass="10081">MLDITHAAGAVIGDLARDAGGGGSGLRIGWSDRDGARAITLAVAAHPVERDEVVAVPSGGRVFLAPDAARYLRDKLLDVRMDVDGRFRFAISPRR</sequence>
<dbReference type="EMBL" id="JAFBCL010000001">
    <property type="protein sequence ID" value="MBM7814573.1"/>
    <property type="molecule type" value="Genomic_DNA"/>
</dbReference>
<gene>
    <name evidence="1" type="ORF">JOE68_005438</name>
</gene>
<accession>A0ABS2SEB9</accession>
<organism evidence="1 2">
    <name type="scientific">Saccharothrix algeriensis</name>
    <dbReference type="NCBI Taxonomy" id="173560"/>
    <lineage>
        <taxon>Bacteria</taxon>
        <taxon>Bacillati</taxon>
        <taxon>Actinomycetota</taxon>
        <taxon>Actinomycetes</taxon>
        <taxon>Pseudonocardiales</taxon>
        <taxon>Pseudonocardiaceae</taxon>
        <taxon>Saccharothrix</taxon>
    </lineage>
</organism>
<proteinExistence type="predicted"/>
<dbReference type="SUPFAM" id="SSF89360">
    <property type="entry name" value="HesB-like domain"/>
    <property type="match status" value="1"/>
</dbReference>
<reference evidence="1 2" key="1">
    <citation type="submission" date="2021-01" db="EMBL/GenBank/DDBJ databases">
        <title>Sequencing the genomes of 1000 actinobacteria strains.</title>
        <authorList>
            <person name="Klenk H.-P."/>
        </authorList>
    </citation>
    <scope>NUCLEOTIDE SEQUENCE [LARGE SCALE GENOMIC DNA]</scope>
    <source>
        <strain evidence="1 2">DSM 44581</strain>
    </source>
</reference>
<dbReference type="RefSeq" id="WP_204845202.1">
    <property type="nucleotide sequence ID" value="NZ_JAFBCL010000001.1"/>
</dbReference>
<dbReference type="Proteomes" id="UP001195724">
    <property type="component" value="Unassembled WGS sequence"/>
</dbReference>
<dbReference type="InterPro" id="IPR035903">
    <property type="entry name" value="HesB-like_dom_sf"/>
</dbReference>
<protein>
    <submittedName>
        <fullName evidence="1">Fe-S cluster assembly iron-binding protein IscA</fullName>
    </submittedName>
</protein>
<name>A0ABS2SEB9_9PSEU</name>
<evidence type="ECO:0000313" key="1">
    <source>
        <dbReference type="EMBL" id="MBM7814573.1"/>
    </source>
</evidence>
<comment type="caution">
    <text evidence="1">The sequence shown here is derived from an EMBL/GenBank/DDBJ whole genome shotgun (WGS) entry which is preliminary data.</text>
</comment>
<keyword evidence="2" id="KW-1185">Reference proteome</keyword>
<evidence type="ECO:0000313" key="2">
    <source>
        <dbReference type="Proteomes" id="UP001195724"/>
    </source>
</evidence>